<dbReference type="RefSeq" id="WP_094547405.1">
    <property type="nucleotide sequence ID" value="NZ_MQWB01000001.1"/>
</dbReference>
<dbReference type="OrthoDB" id="4507101at2"/>
<organism evidence="1 2">
    <name type="scientific">Rubricoccus marinus</name>
    <dbReference type="NCBI Taxonomy" id="716817"/>
    <lineage>
        <taxon>Bacteria</taxon>
        <taxon>Pseudomonadati</taxon>
        <taxon>Rhodothermota</taxon>
        <taxon>Rhodothermia</taxon>
        <taxon>Rhodothermales</taxon>
        <taxon>Rubricoccaceae</taxon>
        <taxon>Rubricoccus</taxon>
    </lineage>
</organism>
<protein>
    <recommendedName>
        <fullName evidence="3">Proteophosphoglycan 5</fullName>
    </recommendedName>
</protein>
<name>A0A259TYZ5_9BACT</name>
<dbReference type="EMBL" id="MQWB01000001">
    <property type="protein sequence ID" value="OZC02794.1"/>
    <property type="molecule type" value="Genomic_DNA"/>
</dbReference>
<sequence>MIVLDLPSPHALRGGWAALAAVYAGRGWTDVRALPDRWLYHDGGGNWATLRFHDASRAVLFGHDHEYSETYFGAAAEYFGEEETDLLAGAPDWWSADLDPSPSGEWIGFIYGWDGSTWRRAPYAKPDGFDSVGLIRACSLEGTGFLAEFAQEALGLVGDPDPEALAALVAADADITPALLEAVVPGWDIAAGVAAGRAFLAHGGASGARGPNQPARG</sequence>
<evidence type="ECO:0008006" key="3">
    <source>
        <dbReference type="Google" id="ProtNLM"/>
    </source>
</evidence>
<keyword evidence="2" id="KW-1185">Reference proteome</keyword>
<dbReference type="Proteomes" id="UP000216446">
    <property type="component" value="Unassembled WGS sequence"/>
</dbReference>
<reference evidence="1 2" key="1">
    <citation type="submission" date="2016-11" db="EMBL/GenBank/DDBJ databases">
        <title>Study of marine rhodopsin-containing bacteria.</title>
        <authorList>
            <person name="Yoshizawa S."/>
            <person name="Kumagai Y."/>
            <person name="Kogure K."/>
        </authorList>
    </citation>
    <scope>NUCLEOTIDE SEQUENCE [LARGE SCALE GENOMIC DNA]</scope>
    <source>
        <strain evidence="1 2">SG-29</strain>
    </source>
</reference>
<accession>A0A259TYZ5</accession>
<evidence type="ECO:0000313" key="1">
    <source>
        <dbReference type="EMBL" id="OZC02794.1"/>
    </source>
</evidence>
<gene>
    <name evidence="1" type="ORF">BSZ36_07290</name>
</gene>
<dbReference type="InParanoid" id="A0A259TYZ5"/>
<dbReference type="AlphaFoldDB" id="A0A259TYZ5"/>
<evidence type="ECO:0000313" key="2">
    <source>
        <dbReference type="Proteomes" id="UP000216446"/>
    </source>
</evidence>
<comment type="caution">
    <text evidence="1">The sequence shown here is derived from an EMBL/GenBank/DDBJ whole genome shotgun (WGS) entry which is preliminary data.</text>
</comment>
<proteinExistence type="predicted"/>